<accession>X1DD17</accession>
<gene>
    <name evidence="1" type="ORF">S01H4_57245</name>
</gene>
<feature type="non-terminal residue" evidence="1">
    <location>
        <position position="1"/>
    </location>
</feature>
<dbReference type="AlphaFoldDB" id="X1DD17"/>
<comment type="caution">
    <text evidence="1">The sequence shown here is derived from an EMBL/GenBank/DDBJ whole genome shotgun (WGS) entry which is preliminary data.</text>
</comment>
<protein>
    <submittedName>
        <fullName evidence="1">Uncharacterized protein</fullName>
    </submittedName>
</protein>
<evidence type="ECO:0000313" key="1">
    <source>
        <dbReference type="EMBL" id="GAH06210.1"/>
    </source>
</evidence>
<reference evidence="1" key="1">
    <citation type="journal article" date="2014" name="Front. Microbiol.">
        <title>High frequency of phylogenetically diverse reductive dehalogenase-homologous genes in deep subseafloor sedimentary metagenomes.</title>
        <authorList>
            <person name="Kawai M."/>
            <person name="Futagami T."/>
            <person name="Toyoda A."/>
            <person name="Takaki Y."/>
            <person name="Nishi S."/>
            <person name="Hori S."/>
            <person name="Arai W."/>
            <person name="Tsubouchi T."/>
            <person name="Morono Y."/>
            <person name="Uchiyama I."/>
            <person name="Ito T."/>
            <person name="Fujiyama A."/>
            <person name="Inagaki F."/>
            <person name="Takami H."/>
        </authorList>
    </citation>
    <scope>NUCLEOTIDE SEQUENCE</scope>
    <source>
        <strain evidence="1">Expedition CK06-06</strain>
    </source>
</reference>
<name>X1DD17_9ZZZZ</name>
<organism evidence="1">
    <name type="scientific">marine sediment metagenome</name>
    <dbReference type="NCBI Taxonomy" id="412755"/>
    <lineage>
        <taxon>unclassified sequences</taxon>
        <taxon>metagenomes</taxon>
        <taxon>ecological metagenomes</taxon>
    </lineage>
</organism>
<proteinExistence type="predicted"/>
<dbReference type="EMBL" id="BART01033273">
    <property type="protein sequence ID" value="GAH06210.1"/>
    <property type="molecule type" value="Genomic_DNA"/>
</dbReference>
<sequence>PFSAIPVLVDTRLIRQAKGSKTERAQFIVLLQKKSRGTTARRVFLANDYSLFTND</sequence>